<dbReference type="PANTHER" id="PTHR19446">
    <property type="entry name" value="REVERSE TRANSCRIPTASES"/>
    <property type="match status" value="1"/>
</dbReference>
<evidence type="ECO:0000313" key="1">
    <source>
        <dbReference type="EnsemblMetazoa" id="AMIN006847-PA"/>
    </source>
</evidence>
<dbReference type="EnsemblMetazoa" id="AMIN006847-RA">
    <property type="protein sequence ID" value="AMIN006847-PA"/>
    <property type="gene ID" value="AMIN006847"/>
</dbReference>
<dbReference type="VEuPathDB" id="VectorBase:AMIN006847"/>
<evidence type="ECO:0000313" key="2">
    <source>
        <dbReference type="Proteomes" id="UP000075920"/>
    </source>
</evidence>
<organism evidence="1 2">
    <name type="scientific">Anopheles minimus</name>
    <dbReference type="NCBI Taxonomy" id="112268"/>
    <lineage>
        <taxon>Eukaryota</taxon>
        <taxon>Metazoa</taxon>
        <taxon>Ecdysozoa</taxon>
        <taxon>Arthropoda</taxon>
        <taxon>Hexapoda</taxon>
        <taxon>Insecta</taxon>
        <taxon>Pterygota</taxon>
        <taxon>Neoptera</taxon>
        <taxon>Endopterygota</taxon>
        <taxon>Diptera</taxon>
        <taxon>Nematocera</taxon>
        <taxon>Culicoidea</taxon>
        <taxon>Culicidae</taxon>
        <taxon>Anophelinae</taxon>
        <taxon>Anopheles</taxon>
    </lineage>
</organism>
<proteinExistence type="predicted"/>
<dbReference type="STRING" id="112268.A0A182W923"/>
<dbReference type="AlphaFoldDB" id="A0A182W923"/>
<protein>
    <recommendedName>
        <fullName evidence="3">Reverse transcriptase domain-containing protein</fullName>
    </recommendedName>
</protein>
<dbReference type="Proteomes" id="UP000075920">
    <property type="component" value="Unassembled WGS sequence"/>
</dbReference>
<evidence type="ECO:0008006" key="3">
    <source>
        <dbReference type="Google" id="ProtNLM"/>
    </source>
</evidence>
<accession>A0A182W923</accession>
<keyword evidence="2" id="KW-1185">Reference proteome</keyword>
<name>A0A182W923_9DIPT</name>
<reference evidence="2" key="1">
    <citation type="submission" date="2013-03" db="EMBL/GenBank/DDBJ databases">
        <title>The Genome Sequence of Anopheles minimus MINIMUS1.</title>
        <authorList>
            <consortium name="The Broad Institute Genomics Platform"/>
            <person name="Neafsey D.E."/>
            <person name="Walton C."/>
            <person name="Walker B."/>
            <person name="Young S.K."/>
            <person name="Zeng Q."/>
            <person name="Gargeya S."/>
            <person name="Fitzgerald M."/>
            <person name="Haas B."/>
            <person name="Abouelleil A."/>
            <person name="Allen A.W."/>
            <person name="Alvarado L."/>
            <person name="Arachchi H.M."/>
            <person name="Berlin A.M."/>
            <person name="Chapman S.B."/>
            <person name="Gainer-Dewar J."/>
            <person name="Goldberg J."/>
            <person name="Griggs A."/>
            <person name="Gujja S."/>
            <person name="Hansen M."/>
            <person name="Howarth C."/>
            <person name="Imamovic A."/>
            <person name="Ireland A."/>
            <person name="Larimer J."/>
            <person name="McCowan C."/>
            <person name="Murphy C."/>
            <person name="Pearson M."/>
            <person name="Poon T.W."/>
            <person name="Priest M."/>
            <person name="Roberts A."/>
            <person name="Saif S."/>
            <person name="Shea T."/>
            <person name="Sisk P."/>
            <person name="Sykes S."/>
            <person name="Wortman J."/>
            <person name="Nusbaum C."/>
            <person name="Birren B."/>
        </authorList>
    </citation>
    <scope>NUCLEOTIDE SEQUENCE [LARGE SCALE GENOMIC DNA]</scope>
    <source>
        <strain evidence="2">MINIMUS1</strain>
    </source>
</reference>
<reference evidence="1" key="2">
    <citation type="submission" date="2020-05" db="UniProtKB">
        <authorList>
            <consortium name="EnsemblMetazoa"/>
        </authorList>
    </citation>
    <scope>IDENTIFICATION</scope>
    <source>
        <strain evidence="1">MINIMUS1</strain>
    </source>
</reference>
<sequence length="98" mass="10867">MQAYPSVFQAILQNTLSSGQFPSIWKRQKLVLIPKPGKPPGDPSALRPLGLVDNLAKVQEMPILDRLTTYTEGQDGLSERQFGFRKNRSTVDAILAIT</sequence>